<dbReference type="GO" id="GO:0005654">
    <property type="term" value="C:nucleoplasm"/>
    <property type="evidence" value="ECO:0007669"/>
    <property type="project" value="TreeGrafter"/>
</dbReference>
<gene>
    <name evidence="2" type="ORF">RRG08_024409</name>
</gene>
<dbReference type="InterPro" id="IPR051591">
    <property type="entry name" value="UPF0224_FAM112_RNA_Proc"/>
</dbReference>
<evidence type="ECO:0000256" key="1">
    <source>
        <dbReference type="SAM" id="MobiDB-lite"/>
    </source>
</evidence>
<feature type="compositionally biased region" description="Basic residues" evidence="1">
    <location>
        <begin position="368"/>
        <end position="388"/>
    </location>
</feature>
<evidence type="ECO:0000313" key="3">
    <source>
        <dbReference type="Proteomes" id="UP001283361"/>
    </source>
</evidence>
<dbReference type="GO" id="GO:0005689">
    <property type="term" value="C:U12-type spliceosomal complex"/>
    <property type="evidence" value="ECO:0007669"/>
    <property type="project" value="TreeGrafter"/>
</dbReference>
<reference evidence="2" key="1">
    <citation type="journal article" date="2023" name="G3 (Bethesda)">
        <title>A reference genome for the long-term kleptoplast-retaining sea slug Elysia crispata morphotype clarki.</title>
        <authorList>
            <person name="Eastman K.E."/>
            <person name="Pendleton A.L."/>
            <person name="Shaikh M.A."/>
            <person name="Suttiyut T."/>
            <person name="Ogas R."/>
            <person name="Tomko P."/>
            <person name="Gavelis G."/>
            <person name="Widhalm J.R."/>
            <person name="Wisecaver J.H."/>
        </authorList>
    </citation>
    <scope>NUCLEOTIDE SEQUENCE</scope>
    <source>
        <strain evidence="2">ECLA1</strain>
    </source>
</reference>
<protein>
    <recommendedName>
        <fullName evidence="4">CHHC U11-48K-type domain-containing protein</fullName>
    </recommendedName>
</protein>
<dbReference type="GO" id="GO:0005829">
    <property type="term" value="C:cytosol"/>
    <property type="evidence" value="ECO:0007669"/>
    <property type="project" value="TreeGrafter"/>
</dbReference>
<keyword evidence="3" id="KW-1185">Reference proteome</keyword>
<comment type="caution">
    <text evidence="2">The sequence shown here is derived from an EMBL/GenBank/DDBJ whole genome shotgun (WGS) entry which is preliminary data.</text>
</comment>
<proteinExistence type="predicted"/>
<name>A0AAE0YPJ3_9GAST</name>
<feature type="region of interest" description="Disordered" evidence="1">
    <location>
        <begin position="251"/>
        <end position="388"/>
    </location>
</feature>
<dbReference type="PANTHER" id="PTHR21402">
    <property type="entry name" value="GAMETOCYTE SPECIFIC FACTOR 1-RELATED"/>
    <property type="match status" value="1"/>
</dbReference>
<dbReference type="Proteomes" id="UP001283361">
    <property type="component" value="Unassembled WGS sequence"/>
</dbReference>
<dbReference type="PANTHER" id="PTHR21402:SF10">
    <property type="entry name" value="U11_U12 SMALL NUCLEAR RIBONUCLEOPROTEIN 48 KDA PROTEIN"/>
    <property type="match status" value="1"/>
</dbReference>
<feature type="compositionally biased region" description="Basic and acidic residues" evidence="1">
    <location>
        <begin position="292"/>
        <end position="301"/>
    </location>
</feature>
<feature type="compositionally biased region" description="Basic and acidic residues" evidence="1">
    <location>
        <begin position="327"/>
        <end position="337"/>
    </location>
</feature>
<evidence type="ECO:0008006" key="4">
    <source>
        <dbReference type="Google" id="ProtNLM"/>
    </source>
</evidence>
<dbReference type="EMBL" id="JAWDGP010005718">
    <property type="protein sequence ID" value="KAK3753131.1"/>
    <property type="molecule type" value="Genomic_DNA"/>
</dbReference>
<evidence type="ECO:0000313" key="2">
    <source>
        <dbReference type="EMBL" id="KAK3753131.1"/>
    </source>
</evidence>
<dbReference type="AlphaFoldDB" id="A0AAE0YPJ3"/>
<organism evidence="2 3">
    <name type="scientific">Elysia crispata</name>
    <name type="common">lettuce slug</name>
    <dbReference type="NCBI Taxonomy" id="231223"/>
    <lineage>
        <taxon>Eukaryota</taxon>
        <taxon>Metazoa</taxon>
        <taxon>Spiralia</taxon>
        <taxon>Lophotrochozoa</taxon>
        <taxon>Mollusca</taxon>
        <taxon>Gastropoda</taxon>
        <taxon>Heterobranchia</taxon>
        <taxon>Euthyneura</taxon>
        <taxon>Panpulmonata</taxon>
        <taxon>Sacoglossa</taxon>
        <taxon>Placobranchoidea</taxon>
        <taxon>Plakobranchidae</taxon>
        <taxon>Elysia</taxon>
    </lineage>
</organism>
<accession>A0AAE0YPJ3</accession>
<feature type="compositionally biased region" description="Polar residues" evidence="1">
    <location>
        <begin position="251"/>
        <end position="265"/>
    </location>
</feature>
<sequence length="388" mass="44618">MLQGKVSSDVASKRQQYINSMKKFVEEQKAKLESALDQLGLQLPQIIEIEPKQVCPYNKDHIIPETVFKKHCETCKLTAAGLQKDEMEAQLQDLDFAYKDTSCVHKVEIDEKSLNKVIWDSCVQNGQVYTGHRKMPRSHIEENIDLTQEDRLAMYQHVVRKSHEEGKVLSVDTQDELLTTDWGSLVKKGLLDKQNNEVYSSKLEQLAALRDMKRRRQSYRAKNVHITKKSYTEIIREVIVNQMEILAPECQNQSNKGNNRPQLDSQEPWFDPCVKDSAEGTTAGHSRHRKDGARSRDERRQKRDRRSRSRDRSAQGSSSEGWSLKAVKVEASEERLGLDSLSAEQISHHGKSRKRSSSPDSEGSDGRGKRHKKSKHKKKHSKKHKRKD</sequence>